<dbReference type="EnsemblMetazoa" id="G11524.1">
    <property type="protein sequence ID" value="G11524.1:cds"/>
    <property type="gene ID" value="G11524"/>
</dbReference>
<organism evidence="6 7">
    <name type="scientific">Magallana gigas</name>
    <name type="common">Pacific oyster</name>
    <name type="synonym">Crassostrea gigas</name>
    <dbReference type="NCBI Taxonomy" id="29159"/>
    <lineage>
        <taxon>Eukaryota</taxon>
        <taxon>Metazoa</taxon>
        <taxon>Spiralia</taxon>
        <taxon>Lophotrochozoa</taxon>
        <taxon>Mollusca</taxon>
        <taxon>Bivalvia</taxon>
        <taxon>Autobranchia</taxon>
        <taxon>Pteriomorphia</taxon>
        <taxon>Ostreida</taxon>
        <taxon>Ostreoidea</taxon>
        <taxon>Ostreidae</taxon>
        <taxon>Magallana</taxon>
    </lineage>
</organism>
<evidence type="ECO:0000256" key="1">
    <source>
        <dbReference type="ARBA" id="ARBA00004613"/>
    </source>
</evidence>
<dbReference type="PROSITE" id="PS50871">
    <property type="entry name" value="C1Q"/>
    <property type="match status" value="1"/>
</dbReference>
<dbReference type="InterPro" id="IPR050822">
    <property type="entry name" value="Cerebellin_Synaptic_Org"/>
</dbReference>
<keyword evidence="2" id="KW-0964">Secreted</keyword>
<dbReference type="GO" id="GO:0005576">
    <property type="term" value="C:extracellular region"/>
    <property type="evidence" value="ECO:0007669"/>
    <property type="project" value="UniProtKB-SubCell"/>
</dbReference>
<dbReference type="SMART" id="SM00110">
    <property type="entry name" value="C1Q"/>
    <property type="match status" value="1"/>
</dbReference>
<dbReference type="PANTHER" id="PTHR22923">
    <property type="entry name" value="CEREBELLIN-RELATED"/>
    <property type="match status" value="1"/>
</dbReference>
<reference evidence="6" key="1">
    <citation type="submission" date="2022-08" db="UniProtKB">
        <authorList>
            <consortium name="EnsemblMetazoa"/>
        </authorList>
    </citation>
    <scope>IDENTIFICATION</scope>
    <source>
        <strain evidence="6">05x7-T-G4-1.051#20</strain>
    </source>
</reference>
<dbReference type="PRINTS" id="PR00007">
    <property type="entry name" value="COMPLEMNTC1Q"/>
</dbReference>
<protein>
    <recommendedName>
        <fullName evidence="5">C1q domain-containing protein</fullName>
    </recommendedName>
</protein>
<evidence type="ECO:0000256" key="2">
    <source>
        <dbReference type="ARBA" id="ARBA00022525"/>
    </source>
</evidence>
<evidence type="ECO:0000313" key="6">
    <source>
        <dbReference type="EnsemblMetazoa" id="G11524.1:cds"/>
    </source>
</evidence>
<name>A0A8W8HY96_MAGGI</name>
<evidence type="ECO:0000256" key="4">
    <source>
        <dbReference type="SAM" id="SignalP"/>
    </source>
</evidence>
<evidence type="ECO:0000256" key="3">
    <source>
        <dbReference type="ARBA" id="ARBA00022729"/>
    </source>
</evidence>
<evidence type="ECO:0000313" key="7">
    <source>
        <dbReference type="Proteomes" id="UP000005408"/>
    </source>
</evidence>
<evidence type="ECO:0000259" key="5">
    <source>
        <dbReference type="PROSITE" id="PS50871"/>
    </source>
</evidence>
<dbReference type="InterPro" id="IPR008983">
    <property type="entry name" value="Tumour_necrosis_fac-like_dom"/>
</dbReference>
<feature type="signal peptide" evidence="4">
    <location>
        <begin position="1"/>
        <end position="17"/>
    </location>
</feature>
<dbReference type="Pfam" id="PF00386">
    <property type="entry name" value="C1q"/>
    <property type="match status" value="1"/>
</dbReference>
<dbReference type="Proteomes" id="UP000005408">
    <property type="component" value="Unassembled WGS sequence"/>
</dbReference>
<keyword evidence="7" id="KW-1185">Reference proteome</keyword>
<feature type="domain" description="C1q" evidence="5">
    <location>
        <begin position="59"/>
        <end position="189"/>
    </location>
</feature>
<proteinExistence type="predicted"/>
<dbReference type="Gene3D" id="2.60.120.40">
    <property type="match status" value="1"/>
</dbReference>
<comment type="subcellular location">
    <subcellularLocation>
        <location evidence="1">Secreted</location>
    </subcellularLocation>
</comment>
<sequence>MFFKFFVLMITIQCGWCDKVSPKPGLELFREDYKSVEETCLAVGFVKNNCKNDSQTSKTDQRVVAFDVRLKNHKRNLAVKARVVFETVDLNEGVGYNASTGIFTAPSGGIYVFDWTILSWQGQYAYTSLVVNDQFKSWNHCYDVVSKTSIPCSKMTVVKLNQGDKVWIGVFSGTANMYQKYTSFSGCKL</sequence>
<accession>A0A8W8HY96</accession>
<feature type="chain" id="PRO_5036490908" description="C1q domain-containing protein" evidence="4">
    <location>
        <begin position="18"/>
        <end position="189"/>
    </location>
</feature>
<dbReference type="PANTHER" id="PTHR22923:SF116">
    <property type="entry name" value="C1Q DOMAIN-CONTAINING PROTEIN"/>
    <property type="match status" value="1"/>
</dbReference>
<dbReference type="SUPFAM" id="SSF49842">
    <property type="entry name" value="TNF-like"/>
    <property type="match status" value="1"/>
</dbReference>
<keyword evidence="3 4" id="KW-0732">Signal</keyword>
<dbReference type="AlphaFoldDB" id="A0A8W8HY96"/>
<dbReference type="InterPro" id="IPR001073">
    <property type="entry name" value="C1q_dom"/>
</dbReference>